<dbReference type="RefSeq" id="WP_342768753.1">
    <property type="nucleotide sequence ID" value="NZ_RAPK01000006.1"/>
</dbReference>
<evidence type="ECO:0000313" key="4">
    <source>
        <dbReference type="EMBL" id="RKD76247.1"/>
    </source>
</evidence>
<name>A0A419V863_9BACL</name>
<dbReference type="Pfam" id="PF00005">
    <property type="entry name" value="ABC_tran"/>
    <property type="match status" value="1"/>
</dbReference>
<dbReference type="SMART" id="SM00382">
    <property type="entry name" value="AAA"/>
    <property type="match status" value="1"/>
</dbReference>
<evidence type="ECO:0000259" key="3">
    <source>
        <dbReference type="PROSITE" id="PS50893"/>
    </source>
</evidence>
<evidence type="ECO:0000256" key="1">
    <source>
        <dbReference type="ARBA" id="ARBA00022741"/>
    </source>
</evidence>
<keyword evidence="1" id="KW-0547">Nucleotide-binding</keyword>
<comment type="caution">
    <text evidence="4">The sequence shown here is derived from an EMBL/GenBank/DDBJ whole genome shotgun (WGS) entry which is preliminary data.</text>
</comment>
<dbReference type="AlphaFoldDB" id="A0A419V863"/>
<dbReference type="GO" id="GO:0005524">
    <property type="term" value="F:ATP binding"/>
    <property type="evidence" value="ECO:0007669"/>
    <property type="project" value="UniProtKB-KW"/>
</dbReference>
<organism evidence="4 5">
    <name type="scientific">Sinobaca qinghaiensis</name>
    <dbReference type="NCBI Taxonomy" id="342944"/>
    <lineage>
        <taxon>Bacteria</taxon>
        <taxon>Bacillati</taxon>
        <taxon>Bacillota</taxon>
        <taxon>Bacilli</taxon>
        <taxon>Bacillales</taxon>
        <taxon>Sporolactobacillaceae</taxon>
        <taxon>Sinobaca</taxon>
    </lineage>
</organism>
<keyword evidence="5" id="KW-1185">Reference proteome</keyword>
<dbReference type="InterPro" id="IPR003593">
    <property type="entry name" value="AAA+_ATPase"/>
</dbReference>
<accession>A0A419V863</accession>
<proteinExistence type="predicted"/>
<dbReference type="PANTHER" id="PTHR43158">
    <property type="entry name" value="SKFA PEPTIDE EXPORT ATP-BINDING PROTEIN SKFE"/>
    <property type="match status" value="1"/>
</dbReference>
<dbReference type="PROSITE" id="PS50893">
    <property type="entry name" value="ABC_TRANSPORTER_2"/>
    <property type="match status" value="1"/>
</dbReference>
<dbReference type="Proteomes" id="UP000285120">
    <property type="component" value="Unassembled WGS sequence"/>
</dbReference>
<dbReference type="GO" id="GO:0016887">
    <property type="term" value="F:ATP hydrolysis activity"/>
    <property type="evidence" value="ECO:0007669"/>
    <property type="project" value="InterPro"/>
</dbReference>
<reference evidence="4 5" key="1">
    <citation type="submission" date="2018-09" db="EMBL/GenBank/DDBJ databases">
        <title>Genomic Encyclopedia of Archaeal and Bacterial Type Strains, Phase II (KMG-II): from individual species to whole genera.</title>
        <authorList>
            <person name="Goeker M."/>
        </authorList>
    </citation>
    <scope>NUCLEOTIDE SEQUENCE [LARGE SCALE GENOMIC DNA]</scope>
    <source>
        <strain evidence="4 5">DSM 17008</strain>
    </source>
</reference>
<feature type="domain" description="ABC transporter" evidence="3">
    <location>
        <begin position="3"/>
        <end position="228"/>
    </location>
</feature>
<sequence length="292" mass="32748">MHIQAENLSIGYGSKNILEHVSFELEENKIYGLLGRNGTGKTSLLSVLAAFRKPKAGRIMVNGEEPFENAAVMETILFVYDSNLEDETEKVKKWLRMNAAFRPNYDHDYADYLCRRFNIPVNKAVKDLSKGLKSAVQVVDGLASRASLTIFDEAYLGMDAPARELFYEEVLKDYMEHPRTIILSTHLISEMAGMIEEVLIINDGTLLLQQDKEQLLERGTTVTGPKEKVLAFTEGKKRLKEQQLGSTMSIMIDAVLSDQEKQQAKAENLELGPVALQELFIHLTEGAEQHAG</sequence>
<protein>
    <submittedName>
        <fullName evidence="4">ABC-2 type transport system ATP-binding protein</fullName>
    </submittedName>
</protein>
<dbReference type="Gene3D" id="3.40.50.300">
    <property type="entry name" value="P-loop containing nucleotide triphosphate hydrolases"/>
    <property type="match status" value="1"/>
</dbReference>
<dbReference type="EMBL" id="RAPK01000006">
    <property type="protein sequence ID" value="RKD76247.1"/>
    <property type="molecule type" value="Genomic_DNA"/>
</dbReference>
<dbReference type="SUPFAM" id="SSF52540">
    <property type="entry name" value="P-loop containing nucleoside triphosphate hydrolases"/>
    <property type="match status" value="1"/>
</dbReference>
<evidence type="ECO:0000313" key="5">
    <source>
        <dbReference type="Proteomes" id="UP000285120"/>
    </source>
</evidence>
<keyword evidence="2 4" id="KW-0067">ATP-binding</keyword>
<evidence type="ECO:0000256" key="2">
    <source>
        <dbReference type="ARBA" id="ARBA00022840"/>
    </source>
</evidence>
<gene>
    <name evidence="4" type="ORF">ATL39_0462</name>
</gene>
<dbReference type="InterPro" id="IPR003439">
    <property type="entry name" value="ABC_transporter-like_ATP-bd"/>
</dbReference>
<dbReference type="InterPro" id="IPR027417">
    <property type="entry name" value="P-loop_NTPase"/>
</dbReference>
<dbReference type="PANTHER" id="PTHR43158:SF5">
    <property type="entry name" value="ABC TRANSPORTER, ATP-BINDING PROTEIN"/>
    <property type="match status" value="1"/>
</dbReference>